<gene>
    <name evidence="12" type="ORF">GCM10009107_13610</name>
</gene>
<keyword evidence="4" id="KW-0597">Phosphoprotein</keyword>
<evidence type="ECO:0000256" key="3">
    <source>
        <dbReference type="ARBA" id="ARBA00012438"/>
    </source>
</evidence>
<dbReference type="SMART" id="SM00304">
    <property type="entry name" value="HAMP"/>
    <property type="match status" value="1"/>
</dbReference>
<accession>A0ABN1JU07</accession>
<dbReference type="InterPro" id="IPR005467">
    <property type="entry name" value="His_kinase_dom"/>
</dbReference>
<dbReference type="InterPro" id="IPR050980">
    <property type="entry name" value="2C_sensor_his_kinase"/>
</dbReference>
<dbReference type="EC" id="2.7.13.3" evidence="3"/>
<dbReference type="EMBL" id="BAAAEW010000006">
    <property type="protein sequence ID" value="GAA0746291.1"/>
    <property type="molecule type" value="Genomic_DNA"/>
</dbReference>
<dbReference type="Proteomes" id="UP001500279">
    <property type="component" value="Unassembled WGS sequence"/>
</dbReference>
<comment type="subcellular location">
    <subcellularLocation>
        <location evidence="2">Membrane</location>
    </subcellularLocation>
</comment>
<comment type="caution">
    <text evidence="12">The sequence shown here is derived from an EMBL/GenBank/DDBJ whole genome shotgun (WGS) entry which is preliminary data.</text>
</comment>
<keyword evidence="8" id="KW-0067">ATP-binding</keyword>
<sequence>MAFGLRFPGAEILSLPGRIRIPLRLRVFFRGAFLLLALATLALALGVLQDEKQRGWRAYQDGLAKTQAQIVARLRHPAGQLALLNPGSRGGSAGAALRPLVLPFASIDFDDRVKAQQAVEMAGCQVQYGDGAKLCLAVGNSAMAGAFLYAVGSFGSDGPLIARRLGSADLAQAHRLKISVTLRGQSTQWLAPLEAGAEGGPATRGRLAGFAEDPQGLLGTRPVRDFRGWWWQDARCLGEGEQPAVANTAGCRRLSFFSVRLPVELFREELMAQRERLAWPPPDLDRVQVRVQALAGGSDQPLFDSDQPDATPPFSLADLAPLLLPGETLRIRKAGAPAGAEIATLTGSVDKSQPTSPLLDRLIRQLPVEGYDRPIQIDDSIATPLGRYELQLSGDLRGVNRALSLVAARVAGYVGAMLAAIVLTWAAIELAMMRRITLLTKRAAAVSQGLREGDLVLDVSGLRGSDELGLLAGTLAELMQRVNDAVRREHIRAQQEKDQWHAVGHEIMSPLQSLMVLHPKADDASHRYIQRMQQAVRVLYGQASPSEAFEATTLGLDALDLDAFLAEVAANAPHAGVEHVVYTPLGQPVPVQADAYALEDAVTHILSNAQRYRPPGTPISLTLALEGDAAELRIHNDGPPIATEQLERIFEYGVSSQHEGSGDRPDQRGQGLFVVRTYLAKMGGTVRAQNDIGAPGEAGGVSFVLRLARAKLH</sequence>
<dbReference type="PANTHER" id="PTHR44936:SF10">
    <property type="entry name" value="SENSOR PROTEIN RSTB"/>
    <property type="match status" value="1"/>
</dbReference>
<evidence type="ECO:0000256" key="8">
    <source>
        <dbReference type="ARBA" id="ARBA00022840"/>
    </source>
</evidence>
<comment type="catalytic activity">
    <reaction evidence="1">
        <text>ATP + protein L-histidine = ADP + protein N-phospho-L-histidine.</text>
        <dbReference type="EC" id="2.7.13.3"/>
    </reaction>
</comment>
<evidence type="ECO:0000259" key="10">
    <source>
        <dbReference type="PROSITE" id="PS50109"/>
    </source>
</evidence>
<feature type="transmembrane region" description="Helical" evidence="9">
    <location>
        <begin position="27"/>
        <end position="48"/>
    </location>
</feature>
<dbReference type="Gene3D" id="3.30.565.10">
    <property type="entry name" value="Histidine kinase-like ATPase, C-terminal domain"/>
    <property type="match status" value="1"/>
</dbReference>
<name>A0ABN1JU07_9BURK</name>
<evidence type="ECO:0000313" key="13">
    <source>
        <dbReference type="Proteomes" id="UP001500279"/>
    </source>
</evidence>
<feature type="domain" description="Histidine kinase" evidence="10">
    <location>
        <begin position="502"/>
        <end position="711"/>
    </location>
</feature>
<dbReference type="PROSITE" id="PS50885">
    <property type="entry name" value="HAMP"/>
    <property type="match status" value="1"/>
</dbReference>
<keyword evidence="9" id="KW-0472">Membrane</keyword>
<protein>
    <recommendedName>
        <fullName evidence="3">histidine kinase</fullName>
        <ecNumber evidence="3">2.7.13.3</ecNumber>
    </recommendedName>
</protein>
<evidence type="ECO:0000256" key="9">
    <source>
        <dbReference type="SAM" id="Phobius"/>
    </source>
</evidence>
<feature type="transmembrane region" description="Helical" evidence="9">
    <location>
        <begin position="410"/>
        <end position="432"/>
    </location>
</feature>
<dbReference type="PROSITE" id="PS50109">
    <property type="entry name" value="HIS_KIN"/>
    <property type="match status" value="1"/>
</dbReference>
<dbReference type="InterPro" id="IPR003594">
    <property type="entry name" value="HATPase_dom"/>
</dbReference>
<dbReference type="PANTHER" id="PTHR44936">
    <property type="entry name" value="SENSOR PROTEIN CREC"/>
    <property type="match status" value="1"/>
</dbReference>
<dbReference type="Gene3D" id="6.10.340.10">
    <property type="match status" value="1"/>
</dbReference>
<dbReference type="RefSeq" id="WP_231011199.1">
    <property type="nucleotide sequence ID" value="NZ_BAAAEW010000006.1"/>
</dbReference>
<keyword evidence="7" id="KW-0418">Kinase</keyword>
<evidence type="ECO:0000256" key="6">
    <source>
        <dbReference type="ARBA" id="ARBA00022741"/>
    </source>
</evidence>
<evidence type="ECO:0000256" key="1">
    <source>
        <dbReference type="ARBA" id="ARBA00000085"/>
    </source>
</evidence>
<proteinExistence type="predicted"/>
<evidence type="ECO:0000256" key="7">
    <source>
        <dbReference type="ARBA" id="ARBA00022777"/>
    </source>
</evidence>
<keyword evidence="6" id="KW-0547">Nucleotide-binding</keyword>
<reference evidence="12 13" key="1">
    <citation type="journal article" date="2019" name="Int. J. Syst. Evol. Microbiol.">
        <title>The Global Catalogue of Microorganisms (GCM) 10K type strain sequencing project: providing services to taxonomists for standard genome sequencing and annotation.</title>
        <authorList>
            <consortium name="The Broad Institute Genomics Platform"/>
            <consortium name="The Broad Institute Genome Sequencing Center for Infectious Disease"/>
            <person name="Wu L."/>
            <person name="Ma J."/>
        </authorList>
    </citation>
    <scope>NUCLEOTIDE SEQUENCE [LARGE SCALE GENOMIC DNA]</scope>
    <source>
        <strain evidence="12 13">JCM 15503</strain>
    </source>
</reference>
<organism evidence="12 13">
    <name type="scientific">Ideonella azotifigens</name>
    <dbReference type="NCBI Taxonomy" id="513160"/>
    <lineage>
        <taxon>Bacteria</taxon>
        <taxon>Pseudomonadati</taxon>
        <taxon>Pseudomonadota</taxon>
        <taxon>Betaproteobacteria</taxon>
        <taxon>Burkholderiales</taxon>
        <taxon>Sphaerotilaceae</taxon>
        <taxon>Ideonella</taxon>
    </lineage>
</organism>
<feature type="domain" description="HAMP" evidence="11">
    <location>
        <begin position="430"/>
        <end position="487"/>
    </location>
</feature>
<evidence type="ECO:0000259" key="11">
    <source>
        <dbReference type="PROSITE" id="PS50885"/>
    </source>
</evidence>
<dbReference type="SUPFAM" id="SSF55874">
    <property type="entry name" value="ATPase domain of HSP90 chaperone/DNA topoisomerase II/histidine kinase"/>
    <property type="match status" value="1"/>
</dbReference>
<keyword evidence="9" id="KW-0812">Transmembrane</keyword>
<evidence type="ECO:0000256" key="2">
    <source>
        <dbReference type="ARBA" id="ARBA00004370"/>
    </source>
</evidence>
<keyword evidence="9" id="KW-1133">Transmembrane helix</keyword>
<dbReference type="InterPro" id="IPR036890">
    <property type="entry name" value="HATPase_C_sf"/>
</dbReference>
<keyword evidence="13" id="KW-1185">Reference proteome</keyword>
<dbReference type="InterPro" id="IPR003660">
    <property type="entry name" value="HAMP_dom"/>
</dbReference>
<dbReference type="Pfam" id="PF02518">
    <property type="entry name" value="HATPase_c"/>
    <property type="match status" value="1"/>
</dbReference>
<keyword evidence="5" id="KW-0808">Transferase</keyword>
<dbReference type="SMART" id="SM00387">
    <property type="entry name" value="HATPase_c"/>
    <property type="match status" value="1"/>
</dbReference>
<evidence type="ECO:0000256" key="5">
    <source>
        <dbReference type="ARBA" id="ARBA00022679"/>
    </source>
</evidence>
<evidence type="ECO:0000256" key="4">
    <source>
        <dbReference type="ARBA" id="ARBA00022553"/>
    </source>
</evidence>
<evidence type="ECO:0000313" key="12">
    <source>
        <dbReference type="EMBL" id="GAA0746291.1"/>
    </source>
</evidence>